<dbReference type="GO" id="GO:0003676">
    <property type="term" value="F:nucleic acid binding"/>
    <property type="evidence" value="ECO:0007669"/>
    <property type="project" value="InterPro"/>
</dbReference>
<dbReference type="PANTHER" id="PTHR10642:SF26">
    <property type="entry name" value="RIBONUCLEASE H1"/>
    <property type="match status" value="1"/>
</dbReference>
<dbReference type="GeneID" id="25270824"/>
<evidence type="ECO:0000256" key="5">
    <source>
        <dbReference type="ARBA" id="ARBA00022723"/>
    </source>
</evidence>
<evidence type="ECO:0000313" key="9">
    <source>
        <dbReference type="EMBL" id="CDI77844.1"/>
    </source>
</evidence>
<dbReference type="Pfam" id="PF00075">
    <property type="entry name" value="RNase_H"/>
    <property type="match status" value="2"/>
</dbReference>
<sequence length="257" mass="26330">MSVQLEVNEDSSRPSAEDIEEVAVYADGACLGNGHSFARAGIGVYFGSEDPKNISLPLLLGPHTNQRAELASLLVALLQFEAADDAAAAAAAASAAAAAAAVRSSTEKKQKEVKLVVYSDSEYAIKCVGLWSKRWRLNGWASAAGKPAKNTDLVHAVLLLCERRRQGAPPGARWRGAVSFIHVKGHSGVDGNEAADRLAVAAAAGSAAASPASVAAAAAAAAVGHTAEDAENADLWGALKTRRPHSTSYSAAAGPKP</sequence>
<evidence type="ECO:0000256" key="1">
    <source>
        <dbReference type="ARBA" id="ARBA00000077"/>
    </source>
</evidence>
<name>U6GGX1_EIMAC</name>
<keyword evidence="6" id="KW-0255">Endonuclease</keyword>
<dbReference type="InterPro" id="IPR012337">
    <property type="entry name" value="RNaseH-like_sf"/>
</dbReference>
<gene>
    <name evidence="9" type="ORF">EAH_00027540</name>
</gene>
<keyword evidence="5" id="KW-0479">Metal-binding</keyword>
<dbReference type="InterPro" id="IPR002156">
    <property type="entry name" value="RNaseH_domain"/>
</dbReference>
<reference evidence="9" key="2">
    <citation type="submission" date="2013-10" db="EMBL/GenBank/DDBJ databases">
        <authorList>
            <person name="Aslett M."/>
        </authorList>
    </citation>
    <scope>NUCLEOTIDE SEQUENCE</scope>
    <source>
        <strain evidence="9">Houghton</strain>
    </source>
</reference>
<dbReference type="EMBL" id="HG670752">
    <property type="protein sequence ID" value="CDI77844.1"/>
    <property type="molecule type" value="Genomic_DNA"/>
</dbReference>
<evidence type="ECO:0000259" key="8">
    <source>
        <dbReference type="PROSITE" id="PS50879"/>
    </source>
</evidence>
<evidence type="ECO:0000256" key="2">
    <source>
        <dbReference type="ARBA" id="ARBA00005300"/>
    </source>
</evidence>
<evidence type="ECO:0000313" key="10">
    <source>
        <dbReference type="Proteomes" id="UP000018050"/>
    </source>
</evidence>
<dbReference type="InterPro" id="IPR036397">
    <property type="entry name" value="RNaseH_sf"/>
</dbReference>
<protein>
    <recommendedName>
        <fullName evidence="3">ribonuclease H</fullName>
        <ecNumber evidence="3">3.1.26.4</ecNumber>
    </recommendedName>
</protein>
<dbReference type="SUPFAM" id="SSF53098">
    <property type="entry name" value="Ribonuclease H-like"/>
    <property type="match status" value="1"/>
</dbReference>
<dbReference type="EC" id="3.1.26.4" evidence="3"/>
<dbReference type="Proteomes" id="UP000018050">
    <property type="component" value="Unassembled WGS sequence"/>
</dbReference>
<dbReference type="Gene3D" id="3.30.420.10">
    <property type="entry name" value="Ribonuclease H-like superfamily/Ribonuclease H"/>
    <property type="match status" value="1"/>
</dbReference>
<keyword evidence="10" id="KW-1185">Reference proteome</keyword>
<comment type="similarity">
    <text evidence="2">Belongs to the RNase H family.</text>
</comment>
<feature type="domain" description="RNase H type-1" evidence="8">
    <location>
        <begin position="18"/>
        <end position="204"/>
    </location>
</feature>
<dbReference type="PANTHER" id="PTHR10642">
    <property type="entry name" value="RIBONUCLEASE H1"/>
    <property type="match status" value="1"/>
</dbReference>
<dbReference type="OrthoDB" id="245563at2759"/>
<dbReference type="GO" id="GO:0046872">
    <property type="term" value="F:metal ion binding"/>
    <property type="evidence" value="ECO:0007669"/>
    <property type="project" value="UniProtKB-KW"/>
</dbReference>
<evidence type="ECO:0000256" key="4">
    <source>
        <dbReference type="ARBA" id="ARBA00022722"/>
    </source>
</evidence>
<proteinExistence type="inferred from homology"/>
<dbReference type="VEuPathDB" id="ToxoDB:EAH_00027540"/>
<dbReference type="PROSITE" id="PS50879">
    <property type="entry name" value="RNASE_H_1"/>
    <property type="match status" value="1"/>
</dbReference>
<dbReference type="GO" id="GO:0004523">
    <property type="term" value="F:RNA-DNA hybrid ribonuclease activity"/>
    <property type="evidence" value="ECO:0007669"/>
    <property type="project" value="UniProtKB-EC"/>
</dbReference>
<keyword evidence="4" id="KW-0540">Nuclease</keyword>
<evidence type="ECO:0000256" key="3">
    <source>
        <dbReference type="ARBA" id="ARBA00012180"/>
    </source>
</evidence>
<evidence type="ECO:0000256" key="7">
    <source>
        <dbReference type="ARBA" id="ARBA00022801"/>
    </source>
</evidence>
<dbReference type="GO" id="GO:0043137">
    <property type="term" value="P:DNA replication, removal of RNA primer"/>
    <property type="evidence" value="ECO:0007669"/>
    <property type="project" value="TreeGrafter"/>
</dbReference>
<dbReference type="RefSeq" id="XP_013251863.1">
    <property type="nucleotide sequence ID" value="XM_013396409.1"/>
</dbReference>
<reference evidence="9" key="1">
    <citation type="submission" date="2013-10" db="EMBL/GenBank/DDBJ databases">
        <title>Genomic analysis of the causative agents of coccidiosis in chickens.</title>
        <authorList>
            <person name="Reid A.J."/>
            <person name="Blake D."/>
            <person name="Billington K."/>
            <person name="Browne H."/>
            <person name="Dunn M."/>
            <person name="Hung S."/>
            <person name="Kawahara F."/>
            <person name="Miranda-Saavedra D."/>
            <person name="Mourier T."/>
            <person name="Nagra H."/>
            <person name="Otto T.D."/>
            <person name="Rawlings N."/>
            <person name="Sanchez A."/>
            <person name="Sanders M."/>
            <person name="Subramaniam C."/>
            <person name="Tay Y."/>
            <person name="Dear P."/>
            <person name="Doerig C."/>
            <person name="Gruber A."/>
            <person name="Parkinson J."/>
            <person name="Shirley M."/>
            <person name="Wan K.L."/>
            <person name="Berriman M."/>
            <person name="Tomley F."/>
            <person name="Pain A."/>
        </authorList>
    </citation>
    <scope>NUCLEOTIDE SEQUENCE</scope>
    <source>
        <strain evidence="9">Houghton</strain>
    </source>
</reference>
<dbReference type="InterPro" id="IPR050092">
    <property type="entry name" value="RNase_H"/>
</dbReference>
<evidence type="ECO:0000256" key="6">
    <source>
        <dbReference type="ARBA" id="ARBA00022759"/>
    </source>
</evidence>
<dbReference type="OMA" id="VDGACSH"/>
<accession>U6GGX1</accession>
<keyword evidence="7" id="KW-0378">Hydrolase</keyword>
<organism evidence="9 10">
    <name type="scientific">Eimeria acervulina</name>
    <name type="common">Coccidian parasite</name>
    <dbReference type="NCBI Taxonomy" id="5801"/>
    <lineage>
        <taxon>Eukaryota</taxon>
        <taxon>Sar</taxon>
        <taxon>Alveolata</taxon>
        <taxon>Apicomplexa</taxon>
        <taxon>Conoidasida</taxon>
        <taxon>Coccidia</taxon>
        <taxon>Eucoccidiorida</taxon>
        <taxon>Eimeriorina</taxon>
        <taxon>Eimeriidae</taxon>
        <taxon>Eimeria</taxon>
    </lineage>
</organism>
<dbReference type="AlphaFoldDB" id="U6GGX1"/>
<dbReference type="CDD" id="cd09280">
    <property type="entry name" value="RNase_HI_eukaryote_like"/>
    <property type="match status" value="1"/>
</dbReference>
<comment type="catalytic activity">
    <reaction evidence="1">
        <text>Endonucleolytic cleavage to 5'-phosphomonoester.</text>
        <dbReference type="EC" id="3.1.26.4"/>
    </reaction>
</comment>